<dbReference type="PANTHER" id="PTHR33992">
    <property type="entry name" value="RIBONUCLEASE P PROTEIN COMPONENT"/>
    <property type="match status" value="1"/>
</dbReference>
<comment type="catalytic activity">
    <reaction evidence="7">
        <text>Endonucleolytic cleavage of RNA, removing 5'-extranucleotides from tRNA precursor.</text>
        <dbReference type="EC" id="3.1.26.5"/>
    </reaction>
</comment>
<evidence type="ECO:0000256" key="1">
    <source>
        <dbReference type="ARBA" id="ARBA00002663"/>
    </source>
</evidence>
<keyword evidence="5 7" id="KW-0378">Hydrolase</keyword>
<gene>
    <name evidence="7 9" type="primary">rnpA</name>
    <name evidence="9" type="ORF">DX116_06040</name>
</gene>
<dbReference type="InterPro" id="IPR020568">
    <property type="entry name" value="Ribosomal_Su5_D2-typ_SF"/>
</dbReference>
<dbReference type="Proteomes" id="UP000265581">
    <property type="component" value="Unassembled WGS sequence"/>
</dbReference>
<evidence type="ECO:0000256" key="3">
    <source>
        <dbReference type="ARBA" id="ARBA00022722"/>
    </source>
</evidence>
<dbReference type="SUPFAM" id="SSF54211">
    <property type="entry name" value="Ribosomal protein S5 domain 2-like"/>
    <property type="match status" value="1"/>
</dbReference>
<evidence type="ECO:0000256" key="5">
    <source>
        <dbReference type="ARBA" id="ARBA00022801"/>
    </source>
</evidence>
<dbReference type="GO" id="GO:0042781">
    <property type="term" value="F:3'-tRNA processing endoribonuclease activity"/>
    <property type="evidence" value="ECO:0007669"/>
    <property type="project" value="TreeGrafter"/>
</dbReference>
<evidence type="ECO:0000256" key="8">
    <source>
        <dbReference type="NCBIfam" id="TIGR00188"/>
    </source>
</evidence>
<evidence type="ECO:0000313" key="10">
    <source>
        <dbReference type="Proteomes" id="UP000265581"/>
    </source>
</evidence>
<evidence type="ECO:0000256" key="4">
    <source>
        <dbReference type="ARBA" id="ARBA00022759"/>
    </source>
</evidence>
<dbReference type="GO" id="GO:0004526">
    <property type="term" value="F:ribonuclease P activity"/>
    <property type="evidence" value="ECO:0007669"/>
    <property type="project" value="UniProtKB-UniRule"/>
</dbReference>
<accession>A0A371PB15</accession>
<comment type="function">
    <text evidence="1 7">RNaseP catalyzes the removal of the 5'-leader sequence from pre-tRNA to produce the mature 5'-terminus. It can also cleave other RNA substrates such as 4.5S RNA. The protein component plays an auxiliary but essential role in vivo by binding to the 5'-leader sequence and broadening the substrate specificity of the ribozyme.</text>
</comment>
<dbReference type="HAMAP" id="MF_00227">
    <property type="entry name" value="RNase_P"/>
    <property type="match status" value="1"/>
</dbReference>
<comment type="caution">
    <text evidence="9">The sequence shown here is derived from an EMBL/GenBank/DDBJ whole genome shotgun (WGS) entry which is preliminary data.</text>
</comment>
<comment type="subunit">
    <text evidence="7">Consists of a catalytic RNA component (M1 or rnpB) and a protein subunit.</text>
</comment>
<keyword evidence="2 7" id="KW-0819">tRNA processing</keyword>
<name>A0A371PB15_9ACTN</name>
<dbReference type="GO" id="GO:0000049">
    <property type="term" value="F:tRNA binding"/>
    <property type="evidence" value="ECO:0007669"/>
    <property type="project" value="UniProtKB-UniRule"/>
</dbReference>
<sequence length="116" mass="12436">MLARGHRMRSAEDFRHTIRRGARGAQPTLVTHVVLSARVPETGGQTSVGFVVSKAVGSAVDRNRVKRRLRHLMRDRVDALPPGSRVVVRALPPSQAAGSATLAEQLDAALARAGAR</sequence>
<keyword evidence="3 7" id="KW-0540">Nuclease</keyword>
<dbReference type="EMBL" id="QUBR01000001">
    <property type="protein sequence ID" value="REK73134.1"/>
    <property type="molecule type" value="Genomic_DNA"/>
</dbReference>
<dbReference type="InterPro" id="IPR020539">
    <property type="entry name" value="RNase_P_CS"/>
</dbReference>
<dbReference type="GO" id="GO:0030677">
    <property type="term" value="C:ribonuclease P complex"/>
    <property type="evidence" value="ECO:0007669"/>
    <property type="project" value="TreeGrafter"/>
</dbReference>
<evidence type="ECO:0000256" key="7">
    <source>
        <dbReference type="HAMAP-Rule" id="MF_00227"/>
    </source>
</evidence>
<keyword evidence="6 7" id="KW-0694">RNA-binding</keyword>
<proteinExistence type="inferred from homology"/>
<dbReference type="InterPro" id="IPR014721">
    <property type="entry name" value="Ribsml_uS5_D2-typ_fold_subgr"/>
</dbReference>
<dbReference type="AlphaFoldDB" id="A0A371PB15"/>
<evidence type="ECO:0000256" key="6">
    <source>
        <dbReference type="ARBA" id="ARBA00022884"/>
    </source>
</evidence>
<evidence type="ECO:0000256" key="2">
    <source>
        <dbReference type="ARBA" id="ARBA00022694"/>
    </source>
</evidence>
<dbReference type="Pfam" id="PF00825">
    <property type="entry name" value="Ribonuclease_P"/>
    <property type="match status" value="1"/>
</dbReference>
<dbReference type="InterPro" id="IPR000100">
    <property type="entry name" value="RNase_P"/>
</dbReference>
<keyword evidence="4 7" id="KW-0255">Endonuclease</keyword>
<dbReference type="EC" id="3.1.26.5" evidence="7 8"/>
<dbReference type="PANTHER" id="PTHR33992:SF1">
    <property type="entry name" value="RIBONUCLEASE P PROTEIN COMPONENT"/>
    <property type="match status" value="1"/>
</dbReference>
<dbReference type="Gene3D" id="3.30.230.10">
    <property type="match status" value="1"/>
</dbReference>
<organism evidence="9 10">
    <name type="scientific">Aeromicrobium endophyticum</name>
    <dbReference type="NCBI Taxonomy" id="2292704"/>
    <lineage>
        <taxon>Bacteria</taxon>
        <taxon>Bacillati</taxon>
        <taxon>Actinomycetota</taxon>
        <taxon>Actinomycetes</taxon>
        <taxon>Propionibacteriales</taxon>
        <taxon>Nocardioidaceae</taxon>
        <taxon>Aeromicrobium</taxon>
    </lineage>
</organism>
<reference evidence="9 10" key="1">
    <citation type="submission" date="2018-08" db="EMBL/GenBank/DDBJ databases">
        <title>Aeromicrobium sp. M2KJ-4, whole genome shotgun sequence.</title>
        <authorList>
            <person name="Tuo L."/>
        </authorList>
    </citation>
    <scope>NUCLEOTIDE SEQUENCE [LARGE SCALE GENOMIC DNA]</scope>
    <source>
        <strain evidence="9 10">M2KJ-4</strain>
    </source>
</reference>
<keyword evidence="10" id="KW-1185">Reference proteome</keyword>
<dbReference type="GO" id="GO:0001682">
    <property type="term" value="P:tRNA 5'-leader removal"/>
    <property type="evidence" value="ECO:0007669"/>
    <property type="project" value="UniProtKB-UniRule"/>
</dbReference>
<dbReference type="PROSITE" id="PS00648">
    <property type="entry name" value="RIBONUCLEASE_P"/>
    <property type="match status" value="1"/>
</dbReference>
<comment type="similarity">
    <text evidence="7">Belongs to the RnpA family.</text>
</comment>
<evidence type="ECO:0000313" key="9">
    <source>
        <dbReference type="EMBL" id="REK73134.1"/>
    </source>
</evidence>
<dbReference type="OrthoDB" id="196964at2"/>
<dbReference type="NCBIfam" id="TIGR00188">
    <property type="entry name" value="rnpA"/>
    <property type="match status" value="1"/>
</dbReference>
<protein>
    <recommendedName>
        <fullName evidence="7 8">Ribonuclease P protein component</fullName>
        <shortName evidence="7">RNase P protein</shortName>
        <shortName evidence="7">RNaseP protein</shortName>
        <ecNumber evidence="7 8">3.1.26.5</ecNumber>
    </recommendedName>
    <alternativeName>
        <fullName evidence="7">Protein C5</fullName>
    </alternativeName>
</protein>